<accession>A0A7W6ZT91</accession>
<sequence length="62" mass="7163">MPEAHQILEKLRRLAGKDNRPVTIYNLDVDRLNLPDLFTGADLLARLRGISSRRAAKNYFIR</sequence>
<organism evidence="1 2">
    <name type="scientific">Rhizobium leucaenae</name>
    <dbReference type="NCBI Taxonomy" id="29450"/>
    <lineage>
        <taxon>Bacteria</taxon>
        <taxon>Pseudomonadati</taxon>
        <taxon>Pseudomonadota</taxon>
        <taxon>Alphaproteobacteria</taxon>
        <taxon>Hyphomicrobiales</taxon>
        <taxon>Rhizobiaceae</taxon>
        <taxon>Rhizobium/Agrobacterium group</taxon>
        <taxon>Rhizobium</taxon>
    </lineage>
</organism>
<evidence type="ECO:0000313" key="1">
    <source>
        <dbReference type="EMBL" id="MBB4568342.1"/>
    </source>
</evidence>
<keyword evidence="2" id="KW-1185">Reference proteome</keyword>
<comment type="caution">
    <text evidence="1">The sequence shown here is derived from an EMBL/GenBank/DDBJ whole genome shotgun (WGS) entry which is preliminary data.</text>
</comment>
<protein>
    <submittedName>
        <fullName evidence="1">Uncharacterized protein</fullName>
    </submittedName>
</protein>
<reference evidence="1 2" key="1">
    <citation type="submission" date="2020-08" db="EMBL/GenBank/DDBJ databases">
        <title>Genomic Encyclopedia of Type Strains, Phase IV (KMG-V): Genome sequencing to study the core and pangenomes of soil and plant-associated prokaryotes.</title>
        <authorList>
            <person name="Whitman W."/>
        </authorList>
    </citation>
    <scope>NUCLEOTIDE SEQUENCE [LARGE SCALE GENOMIC DNA]</scope>
    <source>
        <strain evidence="1 2">SEMIA 492</strain>
    </source>
</reference>
<dbReference type="RefSeq" id="WP_028750766.1">
    <property type="nucleotide sequence ID" value="NZ_JACIIG010000005.1"/>
</dbReference>
<dbReference type="EMBL" id="JACIIG010000005">
    <property type="protein sequence ID" value="MBB4568342.1"/>
    <property type="molecule type" value="Genomic_DNA"/>
</dbReference>
<gene>
    <name evidence="1" type="ORF">GGE60_002458</name>
</gene>
<name>A0A7W6ZT91_9HYPH</name>
<evidence type="ECO:0000313" key="2">
    <source>
        <dbReference type="Proteomes" id="UP000543836"/>
    </source>
</evidence>
<proteinExistence type="predicted"/>
<dbReference type="Proteomes" id="UP000543836">
    <property type="component" value="Unassembled WGS sequence"/>
</dbReference>
<dbReference type="AlphaFoldDB" id="A0A7W6ZT91"/>